<reference evidence="1" key="1">
    <citation type="journal article" date="2015" name="Nature">
        <title>Complex archaea that bridge the gap between prokaryotes and eukaryotes.</title>
        <authorList>
            <person name="Spang A."/>
            <person name="Saw J.H."/>
            <person name="Jorgensen S.L."/>
            <person name="Zaremba-Niedzwiedzka K."/>
            <person name="Martijn J."/>
            <person name="Lind A.E."/>
            <person name="van Eijk R."/>
            <person name="Schleper C."/>
            <person name="Guy L."/>
            <person name="Ettema T.J."/>
        </authorList>
    </citation>
    <scope>NUCLEOTIDE SEQUENCE</scope>
</reference>
<evidence type="ECO:0000313" key="1">
    <source>
        <dbReference type="EMBL" id="KKL89877.1"/>
    </source>
</evidence>
<sequence>MKINDDLLGYCITMYYLYYMTNELNQNNNDTMETLEIIKEISEKYKRGIKVDGRFLTLQDNTFEIKDQLKADGFKFDPKGKEWYLELPEKVNFDSSEIRYYKGQVEELGYNDSFDLLFDEKPGLYLGKIDDGYITIEL</sequence>
<name>A0A0F9IRV9_9ZZZZ</name>
<comment type="caution">
    <text evidence="1">The sequence shown here is derived from an EMBL/GenBank/DDBJ whole genome shotgun (WGS) entry which is preliminary data.</text>
</comment>
<protein>
    <submittedName>
        <fullName evidence="1">Uncharacterized protein</fullName>
    </submittedName>
</protein>
<dbReference type="EMBL" id="LAZR01020164">
    <property type="protein sequence ID" value="KKL89877.1"/>
    <property type="molecule type" value="Genomic_DNA"/>
</dbReference>
<dbReference type="AlphaFoldDB" id="A0A0F9IRV9"/>
<organism evidence="1">
    <name type="scientific">marine sediment metagenome</name>
    <dbReference type="NCBI Taxonomy" id="412755"/>
    <lineage>
        <taxon>unclassified sequences</taxon>
        <taxon>metagenomes</taxon>
        <taxon>ecological metagenomes</taxon>
    </lineage>
</organism>
<proteinExistence type="predicted"/>
<gene>
    <name evidence="1" type="ORF">LCGC14_1910270</name>
</gene>
<accession>A0A0F9IRV9</accession>